<keyword evidence="2" id="KW-1185">Reference proteome</keyword>
<dbReference type="Proteomes" id="UP000199051">
    <property type="component" value="Unassembled WGS sequence"/>
</dbReference>
<accession>A0A1H9X8G5</accession>
<dbReference type="STRING" id="155974.SAMN04487818_113134"/>
<name>A0A1H9X8G5_9PSEU</name>
<proteinExistence type="predicted"/>
<dbReference type="EMBL" id="FOGI01000013">
    <property type="protein sequence ID" value="SES42414.1"/>
    <property type="molecule type" value="Genomic_DNA"/>
</dbReference>
<sequence length="71" mass="7806">MFGAEAEEITHAAGSSSPLELDLWIDQQDRLTHFEARVRATAQTVVKCDYSGWAPAAAITTPNPRKICYPT</sequence>
<reference evidence="2" key="1">
    <citation type="submission" date="2016-10" db="EMBL/GenBank/DDBJ databases">
        <authorList>
            <person name="Varghese N."/>
            <person name="Submissions S."/>
        </authorList>
    </citation>
    <scope>NUCLEOTIDE SEQUENCE [LARGE SCALE GENOMIC DNA]</scope>
    <source>
        <strain evidence="2">DSM 44260</strain>
    </source>
</reference>
<dbReference type="AlphaFoldDB" id="A0A1H9X8G5"/>
<organism evidence="1 2">
    <name type="scientific">Actinokineospora terrae</name>
    <dbReference type="NCBI Taxonomy" id="155974"/>
    <lineage>
        <taxon>Bacteria</taxon>
        <taxon>Bacillati</taxon>
        <taxon>Actinomycetota</taxon>
        <taxon>Actinomycetes</taxon>
        <taxon>Pseudonocardiales</taxon>
        <taxon>Pseudonocardiaceae</taxon>
        <taxon>Actinokineospora</taxon>
    </lineage>
</organism>
<protein>
    <submittedName>
        <fullName evidence="1">Uncharacterized protein</fullName>
    </submittedName>
</protein>
<evidence type="ECO:0000313" key="2">
    <source>
        <dbReference type="Proteomes" id="UP000199051"/>
    </source>
</evidence>
<evidence type="ECO:0000313" key="1">
    <source>
        <dbReference type="EMBL" id="SES42414.1"/>
    </source>
</evidence>
<gene>
    <name evidence="1" type="ORF">SAMN04487818_113134</name>
</gene>